<dbReference type="Proteomes" id="UP000247612">
    <property type="component" value="Unassembled WGS sequence"/>
</dbReference>
<comment type="caution">
    <text evidence="3">The sequence shown here is derived from an EMBL/GenBank/DDBJ whole genome shotgun (WGS) entry which is preliminary data.</text>
</comment>
<dbReference type="STRING" id="1034346.GCA_000313565_01185"/>
<dbReference type="OrthoDB" id="1647761at2"/>
<gene>
    <name evidence="3" type="ORF">DES51_106131</name>
    <name evidence="2" type="ORF">MQE39_05770</name>
</gene>
<dbReference type="EMBL" id="QJKH01000006">
    <property type="protein sequence ID" value="PXX79012.1"/>
    <property type="molecule type" value="Genomic_DNA"/>
</dbReference>
<evidence type="ECO:0000313" key="4">
    <source>
        <dbReference type="Proteomes" id="UP000247612"/>
    </source>
</evidence>
<dbReference type="Proteomes" id="UP001276902">
    <property type="component" value="Unassembled WGS sequence"/>
</dbReference>
<dbReference type="GeneID" id="94439635"/>
<accession>A0A2V2FRR2</accession>
<evidence type="ECO:0000313" key="2">
    <source>
        <dbReference type="EMBL" id="MDY5167630.1"/>
    </source>
</evidence>
<evidence type="ECO:0000313" key="3">
    <source>
        <dbReference type="EMBL" id="PXX79012.1"/>
    </source>
</evidence>
<dbReference type="InterPro" id="IPR024997">
    <property type="entry name" value="DUF3892"/>
</dbReference>
<keyword evidence="4" id="KW-1185">Reference proteome</keyword>
<evidence type="ECO:0000256" key="1">
    <source>
        <dbReference type="SAM" id="MobiDB-lite"/>
    </source>
</evidence>
<dbReference type="AlphaFoldDB" id="A0A2V2FRR2"/>
<protein>
    <submittedName>
        <fullName evidence="2">DUF3892 domain-containing protein</fullName>
    </submittedName>
    <submittedName>
        <fullName evidence="3">Uncharacterized protein DUF3892</fullName>
    </submittedName>
</protein>
<dbReference type="EMBL" id="JALDAW010000011">
    <property type="protein sequence ID" value="MDY5167630.1"/>
    <property type="molecule type" value="Genomic_DNA"/>
</dbReference>
<feature type="region of interest" description="Disordered" evidence="1">
    <location>
        <begin position="1"/>
        <end position="29"/>
    </location>
</feature>
<name>A0A2V2FRR2_9FIRM</name>
<reference evidence="3 4" key="1">
    <citation type="submission" date="2018-05" db="EMBL/GenBank/DDBJ databases">
        <title>Genomic Encyclopedia of Type Strains, Phase IV (KMG-IV): sequencing the most valuable type-strain genomes for metagenomic binning, comparative biology and taxonomic classification.</title>
        <authorList>
            <person name="Goeker M."/>
        </authorList>
    </citation>
    <scope>NUCLEOTIDE SEQUENCE [LARGE SCALE GENOMIC DNA]</scope>
    <source>
        <strain evidence="3 4">JC118</strain>
    </source>
</reference>
<reference evidence="2" key="2">
    <citation type="submission" date="2022-03" db="EMBL/GenBank/DDBJ databases">
        <title>First case of bacteraemia caused by Dielma fastidiosa in a patient hospitalised with diverticulitis.</title>
        <authorList>
            <person name="Forman-Ankjaer B."/>
            <person name="Hvid-Jensen F."/>
            <person name="Kobel C.M."/>
            <person name="Greve T."/>
        </authorList>
    </citation>
    <scope>NUCLEOTIDE SEQUENCE</scope>
    <source>
        <strain evidence="2">AUH_DF_2021</strain>
    </source>
</reference>
<dbReference type="RefSeq" id="WP_022937501.1">
    <property type="nucleotide sequence ID" value="NZ_BAABZA010000001.1"/>
</dbReference>
<sequence>MKKSSKESSKQEKFVAARRNPDGTLKEFKSNTGKVYDYEQALEAVENGMIENALPFTGRDGARHIRGINDGDESTNLSNLKEF</sequence>
<dbReference type="Pfam" id="PF13031">
    <property type="entry name" value="DUF3892"/>
    <property type="match status" value="1"/>
</dbReference>
<organism evidence="3 4">
    <name type="scientific">Dielma fastidiosa</name>
    <dbReference type="NCBI Taxonomy" id="1034346"/>
    <lineage>
        <taxon>Bacteria</taxon>
        <taxon>Bacillati</taxon>
        <taxon>Bacillota</taxon>
        <taxon>Erysipelotrichia</taxon>
        <taxon>Erysipelotrichales</taxon>
        <taxon>Erysipelotrichaceae</taxon>
        <taxon>Dielma</taxon>
    </lineage>
</organism>
<proteinExistence type="predicted"/>